<dbReference type="GO" id="GO:0016705">
    <property type="term" value="F:oxidoreductase activity, acting on paired donors, with incorporation or reduction of molecular oxygen"/>
    <property type="evidence" value="ECO:0007669"/>
    <property type="project" value="InterPro"/>
</dbReference>
<keyword evidence="11" id="KW-1185">Reference proteome</keyword>
<keyword evidence="8" id="KW-0560">Oxidoreductase</keyword>
<keyword evidence="6 8" id="KW-0503">Monooxygenase</keyword>
<gene>
    <name evidence="10" type="ORF">NLU13_7342</name>
</gene>
<keyword evidence="9" id="KW-0472">Membrane</keyword>
<keyword evidence="4 7" id="KW-0479">Metal-binding</keyword>
<evidence type="ECO:0000256" key="9">
    <source>
        <dbReference type="SAM" id="Phobius"/>
    </source>
</evidence>
<evidence type="ECO:0000256" key="7">
    <source>
        <dbReference type="PIRSR" id="PIRSR602403-1"/>
    </source>
</evidence>
<dbReference type="GO" id="GO:0004497">
    <property type="term" value="F:monooxygenase activity"/>
    <property type="evidence" value="ECO:0007669"/>
    <property type="project" value="UniProtKB-KW"/>
</dbReference>
<feature type="binding site" description="axial binding residue" evidence="7">
    <location>
        <position position="460"/>
    </location>
    <ligand>
        <name>heme</name>
        <dbReference type="ChEBI" id="CHEBI:30413"/>
    </ligand>
    <ligandPart>
        <name>Fe</name>
        <dbReference type="ChEBI" id="CHEBI:18248"/>
    </ligandPart>
</feature>
<dbReference type="GO" id="GO:0005506">
    <property type="term" value="F:iron ion binding"/>
    <property type="evidence" value="ECO:0007669"/>
    <property type="project" value="InterPro"/>
</dbReference>
<evidence type="ECO:0000256" key="6">
    <source>
        <dbReference type="ARBA" id="ARBA00023033"/>
    </source>
</evidence>
<comment type="similarity">
    <text evidence="2 8">Belongs to the cytochrome P450 family.</text>
</comment>
<dbReference type="PRINTS" id="PR00385">
    <property type="entry name" value="P450"/>
</dbReference>
<sequence>MDRVSATLERAASAATAATTILYLVGASVGYLVLRALYNLSPFHPLYRFPGPRIAAVSYLYEAYYDWILNGRYGRVIAEMHKTYGPLVRINPDELHCSDPYFADEVYAGSSRIRDRWQHQMNITAQGPASLSTASTISHEVHRMRRGALSRFFSRQQVLKLEGEVRQFSHLVIDKMLQSAAGGEAIDVKDVFNCFTADIISQYAFGEPMGFVAQDGWESNFATWTRSFLNSAYMLRHNSLARRLSQWMPALSDYMGADVKDVKRQLTVVIPAYIRAALKDPQNGRVFADLQGSKFLPPEEKTVHRLTGEGFIFLMAGTETTAATLTVITYHLLSQPKIYARLMESLGGLEPSNLKWTELEQRPYLWAVIQETLRMTPGVSHRSSRIARTEDLVYKSRDGKSEWVIARGTPVSMTSMINHWDEELFPNPDQFLPERWLVDGQPDYKLQKFLIAFGKGSRSCIGEQLALAEIYHMATQMALRIIPRARLYETTIDDISYDHDAVVPQTAKGSLSVRIQIE</sequence>
<dbReference type="InterPro" id="IPR017972">
    <property type="entry name" value="Cyt_P450_CS"/>
</dbReference>
<evidence type="ECO:0000256" key="4">
    <source>
        <dbReference type="ARBA" id="ARBA00022723"/>
    </source>
</evidence>
<dbReference type="AlphaFoldDB" id="A0AA39GE46"/>
<keyword evidence="9" id="KW-0812">Transmembrane</keyword>
<keyword evidence="5 7" id="KW-0408">Iron</keyword>
<feature type="transmembrane region" description="Helical" evidence="9">
    <location>
        <begin position="12"/>
        <end position="34"/>
    </location>
</feature>
<dbReference type="CDD" id="cd11062">
    <property type="entry name" value="CYP58-like"/>
    <property type="match status" value="1"/>
</dbReference>
<dbReference type="EMBL" id="JAPDFR010000007">
    <property type="protein sequence ID" value="KAK0384864.1"/>
    <property type="molecule type" value="Genomic_DNA"/>
</dbReference>
<organism evidence="10 11">
    <name type="scientific">Sarocladium strictum</name>
    <name type="common">Black bundle disease fungus</name>
    <name type="synonym">Acremonium strictum</name>
    <dbReference type="NCBI Taxonomy" id="5046"/>
    <lineage>
        <taxon>Eukaryota</taxon>
        <taxon>Fungi</taxon>
        <taxon>Dikarya</taxon>
        <taxon>Ascomycota</taxon>
        <taxon>Pezizomycotina</taxon>
        <taxon>Sordariomycetes</taxon>
        <taxon>Hypocreomycetidae</taxon>
        <taxon>Hypocreales</taxon>
        <taxon>Sarocladiaceae</taxon>
        <taxon>Sarocladium</taxon>
    </lineage>
</organism>
<dbReference type="PANTHER" id="PTHR24305">
    <property type="entry name" value="CYTOCHROME P450"/>
    <property type="match status" value="1"/>
</dbReference>
<comment type="caution">
    <text evidence="10">The sequence shown here is derived from an EMBL/GenBank/DDBJ whole genome shotgun (WGS) entry which is preliminary data.</text>
</comment>
<evidence type="ECO:0000313" key="11">
    <source>
        <dbReference type="Proteomes" id="UP001175261"/>
    </source>
</evidence>
<evidence type="ECO:0000256" key="8">
    <source>
        <dbReference type="RuleBase" id="RU000461"/>
    </source>
</evidence>
<dbReference type="PANTHER" id="PTHR24305:SF147">
    <property type="entry name" value="P450, PUTATIVE (EUROFUNG)-RELATED"/>
    <property type="match status" value="1"/>
</dbReference>
<comment type="cofactor">
    <cofactor evidence="1 7">
        <name>heme</name>
        <dbReference type="ChEBI" id="CHEBI:30413"/>
    </cofactor>
</comment>
<evidence type="ECO:0000313" key="10">
    <source>
        <dbReference type="EMBL" id="KAK0384864.1"/>
    </source>
</evidence>
<dbReference type="InterPro" id="IPR050121">
    <property type="entry name" value="Cytochrome_P450_monoxygenase"/>
</dbReference>
<dbReference type="SUPFAM" id="SSF48264">
    <property type="entry name" value="Cytochrome P450"/>
    <property type="match status" value="1"/>
</dbReference>
<dbReference type="PROSITE" id="PS00086">
    <property type="entry name" value="CYTOCHROME_P450"/>
    <property type="match status" value="1"/>
</dbReference>
<evidence type="ECO:0000256" key="2">
    <source>
        <dbReference type="ARBA" id="ARBA00010617"/>
    </source>
</evidence>
<dbReference type="Pfam" id="PF00067">
    <property type="entry name" value="p450"/>
    <property type="match status" value="1"/>
</dbReference>
<dbReference type="Gene3D" id="1.10.630.10">
    <property type="entry name" value="Cytochrome P450"/>
    <property type="match status" value="1"/>
</dbReference>
<protein>
    <submittedName>
        <fullName evidence="10">Uncharacterized protein</fullName>
    </submittedName>
</protein>
<evidence type="ECO:0000256" key="1">
    <source>
        <dbReference type="ARBA" id="ARBA00001971"/>
    </source>
</evidence>
<proteinExistence type="inferred from homology"/>
<evidence type="ECO:0000256" key="3">
    <source>
        <dbReference type="ARBA" id="ARBA00022617"/>
    </source>
</evidence>
<accession>A0AA39GE46</accession>
<dbReference type="Proteomes" id="UP001175261">
    <property type="component" value="Unassembled WGS sequence"/>
</dbReference>
<name>A0AA39GE46_SARSR</name>
<evidence type="ECO:0000256" key="5">
    <source>
        <dbReference type="ARBA" id="ARBA00023004"/>
    </source>
</evidence>
<dbReference type="InterPro" id="IPR002403">
    <property type="entry name" value="Cyt_P450_E_grp-IV"/>
</dbReference>
<keyword evidence="3 7" id="KW-0349">Heme</keyword>
<reference evidence="10" key="1">
    <citation type="submission" date="2022-10" db="EMBL/GenBank/DDBJ databases">
        <title>Determination and structural analysis of whole genome sequence of Sarocladium strictum F4-1.</title>
        <authorList>
            <person name="Hu L."/>
            <person name="Jiang Y."/>
        </authorList>
    </citation>
    <scope>NUCLEOTIDE SEQUENCE</scope>
    <source>
        <strain evidence="10">F4-1</strain>
    </source>
</reference>
<keyword evidence="9" id="KW-1133">Transmembrane helix</keyword>
<dbReference type="InterPro" id="IPR001128">
    <property type="entry name" value="Cyt_P450"/>
</dbReference>
<dbReference type="PRINTS" id="PR00465">
    <property type="entry name" value="EP450IV"/>
</dbReference>
<dbReference type="InterPro" id="IPR036396">
    <property type="entry name" value="Cyt_P450_sf"/>
</dbReference>
<dbReference type="GO" id="GO:0020037">
    <property type="term" value="F:heme binding"/>
    <property type="evidence" value="ECO:0007669"/>
    <property type="project" value="InterPro"/>
</dbReference>